<gene>
    <name evidence="1" type="ORF">J2W43_006039</name>
</gene>
<dbReference type="EMBL" id="JAVDVC010000023">
    <property type="protein sequence ID" value="MDR6962019.1"/>
    <property type="molecule type" value="Genomic_DNA"/>
</dbReference>
<dbReference type="AlphaFoldDB" id="A0AAW8MK23"/>
<proteinExistence type="predicted"/>
<dbReference type="Proteomes" id="UP001252613">
    <property type="component" value="Unassembled WGS sequence"/>
</dbReference>
<sequence length="249" mass="26718">MHKLNVTGQSINAATPMQTTAAAATSLAAHDSDPRDIQAAFSQGGILIRTVQKKHAHQELHNCDVDLAQVRQLHTGGTDTHGGLRKWSLGHAQLCPNYYMMGVGSPFARHMAFLALPEKVGAHVVGIHEGDASSGNPTDTAVMTPQDARLGLKGLLEKLKNNQREKPDAPLINNEVQTVGVAPQAIAGMLFHPSAKAKTWEAARSDFQNAINAGGAEFAGRTFPVFSYAVDERTGRTELRLLDSLSKQN</sequence>
<dbReference type="RefSeq" id="WP_310368700.1">
    <property type="nucleotide sequence ID" value="NZ_JAVDVC010000023.1"/>
</dbReference>
<evidence type="ECO:0008006" key="3">
    <source>
        <dbReference type="Google" id="ProtNLM"/>
    </source>
</evidence>
<accession>A0AAW8MK23</accession>
<evidence type="ECO:0000313" key="2">
    <source>
        <dbReference type="Proteomes" id="UP001252613"/>
    </source>
</evidence>
<protein>
    <recommendedName>
        <fullName evidence="3">Type III effector</fullName>
    </recommendedName>
</protein>
<evidence type="ECO:0000313" key="1">
    <source>
        <dbReference type="EMBL" id="MDR6962019.1"/>
    </source>
</evidence>
<organism evidence="1 2">
    <name type="scientific">Pseudomonas brassicacearum</name>
    <dbReference type="NCBI Taxonomy" id="930166"/>
    <lineage>
        <taxon>Bacteria</taxon>
        <taxon>Pseudomonadati</taxon>
        <taxon>Pseudomonadota</taxon>
        <taxon>Gammaproteobacteria</taxon>
        <taxon>Pseudomonadales</taxon>
        <taxon>Pseudomonadaceae</taxon>
        <taxon>Pseudomonas</taxon>
    </lineage>
</organism>
<comment type="caution">
    <text evidence="1">The sequence shown here is derived from an EMBL/GenBank/DDBJ whole genome shotgun (WGS) entry which is preliminary data.</text>
</comment>
<reference evidence="1" key="1">
    <citation type="submission" date="2023-07" db="EMBL/GenBank/DDBJ databases">
        <title>Sorghum-associated microbial communities from plants grown in Nebraska, USA.</title>
        <authorList>
            <person name="Schachtman D."/>
        </authorList>
    </citation>
    <scope>NUCLEOTIDE SEQUENCE</scope>
    <source>
        <strain evidence="1">3432</strain>
    </source>
</reference>
<name>A0AAW8MK23_9PSED</name>